<sequence length="83" mass="9668">MGNQSSVLVRACTMTHDFSIKQIHQHTNVMPSIDLIEMLGDMESEDSLYVLLSENIFKNYISVFEDYLKDILEFLFNKYPNSD</sequence>
<organism evidence="1 2">
    <name type="scientific">Paenibacillus terrae</name>
    <dbReference type="NCBI Taxonomy" id="159743"/>
    <lineage>
        <taxon>Bacteria</taxon>
        <taxon>Bacillati</taxon>
        <taxon>Bacillota</taxon>
        <taxon>Bacilli</taxon>
        <taxon>Bacillales</taxon>
        <taxon>Paenibacillaceae</taxon>
        <taxon>Paenibacillus</taxon>
    </lineage>
</organism>
<reference evidence="1 2" key="1">
    <citation type="submission" date="2018-01" db="EMBL/GenBank/DDBJ databases">
        <title>Bacillales members from the olive rhizosphere are effective biological control agents against Verticillium dahliae.</title>
        <authorList>
            <person name="Gomez-Lama C."/>
            <person name="Legarda G."/>
            <person name="Ruano-Rosa D."/>
            <person name="Pizarro-Tobias P."/>
            <person name="Valverde-Corredor A."/>
            <person name="Niqui J.L."/>
            <person name="Trivino J.C."/>
            <person name="Roca A."/>
            <person name="Mercado-Blanco J."/>
        </authorList>
    </citation>
    <scope>NUCLEOTIDE SEQUENCE [LARGE SCALE GENOMIC DNA]</scope>
    <source>
        <strain evidence="1 2">PIC167</strain>
    </source>
</reference>
<dbReference type="Proteomes" id="UP000308114">
    <property type="component" value="Unassembled WGS sequence"/>
</dbReference>
<dbReference type="AlphaFoldDB" id="A0A4U2PWA8"/>
<comment type="caution">
    <text evidence="1">The sequence shown here is derived from an EMBL/GenBank/DDBJ whole genome shotgun (WGS) entry which is preliminary data.</text>
</comment>
<evidence type="ECO:0000313" key="1">
    <source>
        <dbReference type="EMBL" id="TKH41524.1"/>
    </source>
</evidence>
<proteinExistence type="predicted"/>
<name>A0A4U2PWA8_9BACL</name>
<accession>A0A4U2PWA8</accession>
<protein>
    <submittedName>
        <fullName evidence="1">Uncharacterized protein</fullName>
    </submittedName>
</protein>
<dbReference type="EMBL" id="PNXQ01000016">
    <property type="protein sequence ID" value="TKH41524.1"/>
    <property type="molecule type" value="Genomic_DNA"/>
</dbReference>
<evidence type="ECO:0000313" key="2">
    <source>
        <dbReference type="Proteomes" id="UP000308114"/>
    </source>
</evidence>
<gene>
    <name evidence="1" type="ORF">C1I60_19470</name>
</gene>